<evidence type="ECO:0000313" key="1">
    <source>
        <dbReference type="EMBL" id="KAJ8953062.1"/>
    </source>
</evidence>
<dbReference type="AlphaFoldDB" id="A0AAV8YQL0"/>
<feature type="non-terminal residue" evidence="1">
    <location>
        <position position="1"/>
    </location>
</feature>
<dbReference type="EMBL" id="JAPWTK010000061">
    <property type="protein sequence ID" value="KAJ8953062.1"/>
    <property type="molecule type" value="Genomic_DNA"/>
</dbReference>
<gene>
    <name evidence="1" type="ORF">NQ318_013404</name>
</gene>
<organism evidence="1 2">
    <name type="scientific">Aromia moschata</name>
    <dbReference type="NCBI Taxonomy" id="1265417"/>
    <lineage>
        <taxon>Eukaryota</taxon>
        <taxon>Metazoa</taxon>
        <taxon>Ecdysozoa</taxon>
        <taxon>Arthropoda</taxon>
        <taxon>Hexapoda</taxon>
        <taxon>Insecta</taxon>
        <taxon>Pterygota</taxon>
        <taxon>Neoptera</taxon>
        <taxon>Endopterygota</taxon>
        <taxon>Coleoptera</taxon>
        <taxon>Polyphaga</taxon>
        <taxon>Cucujiformia</taxon>
        <taxon>Chrysomeloidea</taxon>
        <taxon>Cerambycidae</taxon>
        <taxon>Cerambycinae</taxon>
        <taxon>Callichromatini</taxon>
        <taxon>Aromia</taxon>
    </lineage>
</organism>
<accession>A0AAV8YQL0</accession>
<name>A0AAV8YQL0_9CUCU</name>
<comment type="caution">
    <text evidence="1">The sequence shown here is derived from an EMBL/GenBank/DDBJ whole genome shotgun (WGS) entry which is preliminary data.</text>
</comment>
<reference evidence="1" key="1">
    <citation type="journal article" date="2023" name="Insect Mol. Biol.">
        <title>Genome sequencing provides insights into the evolution of gene families encoding plant cell wall-degrading enzymes in longhorned beetles.</title>
        <authorList>
            <person name="Shin N.R."/>
            <person name="Okamura Y."/>
            <person name="Kirsch R."/>
            <person name="Pauchet Y."/>
        </authorList>
    </citation>
    <scope>NUCLEOTIDE SEQUENCE</scope>
    <source>
        <strain evidence="1">AMC_N1</strain>
    </source>
</reference>
<dbReference type="Proteomes" id="UP001162162">
    <property type="component" value="Unassembled WGS sequence"/>
</dbReference>
<keyword evidence="2" id="KW-1185">Reference proteome</keyword>
<sequence>VNSKNGWLELLPHLKLPGHCVNGSVALKQIYLRRARRGILDLAAVIIASAGGSSPRGRSADKDRSA</sequence>
<protein>
    <submittedName>
        <fullName evidence="1">Uncharacterized protein</fullName>
    </submittedName>
</protein>
<proteinExistence type="predicted"/>
<evidence type="ECO:0000313" key="2">
    <source>
        <dbReference type="Proteomes" id="UP001162162"/>
    </source>
</evidence>